<protein>
    <submittedName>
        <fullName evidence="1">Uncharacterized protein</fullName>
    </submittedName>
</protein>
<dbReference type="RefSeq" id="WP_093617575.1">
    <property type="nucleotide sequence ID" value="NZ_FNFF01000025.1"/>
</dbReference>
<dbReference type="OrthoDB" id="72539at2"/>
<evidence type="ECO:0000313" key="2">
    <source>
        <dbReference type="Proteomes" id="UP000199155"/>
    </source>
</evidence>
<dbReference type="STRING" id="417292.SAMN05421806_12567"/>
<keyword evidence="2" id="KW-1185">Reference proteome</keyword>
<proteinExistence type="predicted"/>
<name>A0A1G9IU37_9ACTN</name>
<reference evidence="1 2" key="1">
    <citation type="submission" date="2016-10" db="EMBL/GenBank/DDBJ databases">
        <authorList>
            <person name="de Groot N.N."/>
        </authorList>
    </citation>
    <scope>NUCLEOTIDE SEQUENCE [LARGE SCALE GENOMIC DNA]</scope>
    <source>
        <strain evidence="1 2">CGMCC 4.5727</strain>
    </source>
</reference>
<dbReference type="EMBL" id="FNFF01000025">
    <property type="protein sequence ID" value="SDL28632.1"/>
    <property type="molecule type" value="Genomic_DNA"/>
</dbReference>
<gene>
    <name evidence="1" type="ORF">SAMN05421806_12567</name>
</gene>
<evidence type="ECO:0000313" key="1">
    <source>
        <dbReference type="EMBL" id="SDL28632.1"/>
    </source>
</evidence>
<sequence>MTAQLPRRFHLQRDIDETGTSGTGLVVEGLQFTDGTVALRWLTALTSIAVYRSVADVEAIHGHGGKTRVVWIDEEAS</sequence>
<dbReference type="Proteomes" id="UP000199155">
    <property type="component" value="Unassembled WGS sequence"/>
</dbReference>
<dbReference type="AlphaFoldDB" id="A0A1G9IU37"/>
<accession>A0A1G9IU37</accession>
<organism evidence="1 2">
    <name type="scientific">Streptomyces indicus</name>
    <dbReference type="NCBI Taxonomy" id="417292"/>
    <lineage>
        <taxon>Bacteria</taxon>
        <taxon>Bacillati</taxon>
        <taxon>Actinomycetota</taxon>
        <taxon>Actinomycetes</taxon>
        <taxon>Kitasatosporales</taxon>
        <taxon>Streptomycetaceae</taxon>
        <taxon>Streptomyces</taxon>
    </lineage>
</organism>